<evidence type="ECO:0000256" key="1">
    <source>
        <dbReference type="ARBA" id="ARBA00004167"/>
    </source>
</evidence>
<dbReference type="GO" id="GO:0016020">
    <property type="term" value="C:membrane"/>
    <property type="evidence" value="ECO:0007669"/>
    <property type="project" value="UniProtKB-SubCell"/>
</dbReference>
<dbReference type="Pfam" id="PF02661">
    <property type="entry name" value="Fic"/>
    <property type="match status" value="1"/>
</dbReference>
<dbReference type="Gene3D" id="1.25.40.10">
    <property type="entry name" value="Tetratricopeptide repeat domain"/>
    <property type="match status" value="1"/>
</dbReference>
<evidence type="ECO:0000256" key="2">
    <source>
        <dbReference type="ARBA" id="ARBA00009742"/>
    </source>
</evidence>
<dbReference type="InterPro" id="IPR036597">
    <property type="entry name" value="Fido-like_dom_sf"/>
</dbReference>
<evidence type="ECO:0000256" key="14">
    <source>
        <dbReference type="ARBA" id="ARBA00032602"/>
    </source>
</evidence>
<keyword evidence="5" id="KW-0812">Transmembrane</keyword>
<dbReference type="SUPFAM" id="SSF48452">
    <property type="entry name" value="TPR-like"/>
    <property type="match status" value="1"/>
</dbReference>
<dbReference type="InterPro" id="IPR040198">
    <property type="entry name" value="Fido_containing"/>
</dbReference>
<keyword evidence="22" id="KW-0732">Signal</keyword>
<evidence type="ECO:0000256" key="18">
    <source>
        <dbReference type="PIRSR" id="PIRSR640198-1"/>
    </source>
</evidence>
<dbReference type="EC" id="2.7.7.108" evidence="15"/>
<keyword evidence="11" id="KW-1133">Transmembrane helix</keyword>
<evidence type="ECO:0000256" key="21">
    <source>
        <dbReference type="PIRSR" id="PIRSR640198-4"/>
    </source>
</evidence>
<reference evidence="24" key="1">
    <citation type="submission" date="2025-08" db="UniProtKB">
        <authorList>
            <consortium name="Ensembl"/>
        </authorList>
    </citation>
    <scope>IDENTIFICATION</scope>
</reference>
<keyword evidence="25" id="KW-1185">Reference proteome</keyword>
<evidence type="ECO:0000256" key="4">
    <source>
        <dbReference type="ARBA" id="ARBA00022679"/>
    </source>
</evidence>
<evidence type="ECO:0000256" key="13">
    <source>
        <dbReference type="ARBA" id="ARBA00032415"/>
    </source>
</evidence>
<evidence type="ECO:0000256" key="9">
    <source>
        <dbReference type="ARBA" id="ARBA00022803"/>
    </source>
</evidence>
<comment type="catalytic activity">
    <reaction evidence="16">
        <text>L-threonyl-[protein] + ATP = 3-O-(5'-adenylyl)-L-threonyl-[protein] + diphosphate</text>
        <dbReference type="Rhea" id="RHEA:54292"/>
        <dbReference type="Rhea" id="RHEA-COMP:11060"/>
        <dbReference type="Rhea" id="RHEA-COMP:13847"/>
        <dbReference type="ChEBI" id="CHEBI:30013"/>
        <dbReference type="ChEBI" id="CHEBI:30616"/>
        <dbReference type="ChEBI" id="CHEBI:33019"/>
        <dbReference type="ChEBI" id="CHEBI:138113"/>
        <dbReference type="EC" id="2.7.7.108"/>
    </reaction>
</comment>
<feature type="binding site" evidence="19">
    <location>
        <begin position="324"/>
        <end position="325"/>
    </location>
    <ligand>
        <name>ATP</name>
        <dbReference type="ChEBI" id="CHEBI:30616"/>
    </ligand>
</feature>
<feature type="binding site" evidence="19">
    <location>
        <begin position="242"/>
        <end position="245"/>
    </location>
    <ligand>
        <name>ATP</name>
        <dbReference type="ChEBI" id="CHEBI:30616"/>
    </ligand>
</feature>
<evidence type="ECO:0000256" key="5">
    <source>
        <dbReference type="ARBA" id="ARBA00022692"/>
    </source>
</evidence>
<evidence type="ECO:0000256" key="3">
    <source>
        <dbReference type="ARBA" id="ARBA00020306"/>
    </source>
</evidence>
<comment type="similarity">
    <text evidence="2">Belongs to the fic family.</text>
</comment>
<dbReference type="PANTHER" id="PTHR13504:SF34">
    <property type="entry name" value="PROTEIN ADENYLYLTRANSFERASE FICD"/>
    <property type="match status" value="1"/>
</dbReference>
<sequence length="383" mass="42593">QVGLILPVILLRSETVSAAPTLCTEYGSSVEARAALRQALEMKHAGKRTKAQRLFLHALHMEPDSPDILNEYGMFLEEEQEVLQADRLYTRALALAPCHHGALDNRVRTSTVVEGIDRQQLDSIDNKVKRLLSIPPGSFVLRRVARESYYQHVYHTVALEGNTLSLPEIRRILQTRRAVCGRSLSEQNEVLGIDAAMTFINATLAAHLGPVTPLDILEIHRRVLGPVDPAEAGRFRRGQVYVGRHIPPPADAVPGLVEELTQWLASEEAASLHPVELGALSHYACYIHPFNDGNGRTARLLMNFLLMQAEYPPVTVRAEQRAEYYATLEAANAGDVRPFVRFVGRCAEATLDRYLVAVSGQPRSLGFKHSLLLFPHHVFNLLS</sequence>
<evidence type="ECO:0000256" key="20">
    <source>
        <dbReference type="PIRSR" id="PIRSR640198-3"/>
    </source>
</evidence>
<dbReference type="AlphaFoldDB" id="A0A8C4RBQ1"/>
<evidence type="ECO:0000256" key="10">
    <source>
        <dbReference type="ARBA" id="ARBA00022840"/>
    </source>
</evidence>
<comment type="subcellular location">
    <subcellularLocation>
        <location evidence="1">Membrane</location>
        <topology evidence="1">Single-pass membrane protein</topology>
    </subcellularLocation>
</comment>
<dbReference type="InterPro" id="IPR011990">
    <property type="entry name" value="TPR-like_helical_dom_sf"/>
</dbReference>
<evidence type="ECO:0000256" key="15">
    <source>
        <dbReference type="ARBA" id="ARBA00034531"/>
    </source>
</evidence>
<feature type="chain" id="PRO_5034631437" description="Protein adenylyltransferase FICD" evidence="22">
    <location>
        <begin position="19"/>
        <end position="383"/>
    </location>
</feature>
<keyword evidence="12" id="KW-0472">Membrane</keyword>
<comment type="catalytic activity">
    <reaction evidence="17">
        <text>L-tyrosyl-[protein] + ATP = O-(5'-adenylyl)-L-tyrosyl-[protein] + diphosphate</text>
        <dbReference type="Rhea" id="RHEA:54288"/>
        <dbReference type="Rhea" id="RHEA-COMP:10136"/>
        <dbReference type="Rhea" id="RHEA-COMP:13846"/>
        <dbReference type="ChEBI" id="CHEBI:30616"/>
        <dbReference type="ChEBI" id="CHEBI:33019"/>
        <dbReference type="ChEBI" id="CHEBI:46858"/>
        <dbReference type="ChEBI" id="CHEBI:83624"/>
        <dbReference type="EC" id="2.7.7.108"/>
    </reaction>
</comment>
<evidence type="ECO:0000313" key="25">
    <source>
        <dbReference type="Proteomes" id="UP000694388"/>
    </source>
</evidence>
<dbReference type="GO" id="GO:0005524">
    <property type="term" value="F:ATP binding"/>
    <property type="evidence" value="ECO:0007669"/>
    <property type="project" value="UniProtKB-KW"/>
</dbReference>
<feature type="binding site" evidence="19">
    <location>
        <begin position="292"/>
        <end position="299"/>
    </location>
    <ligand>
        <name>ATP</name>
        <dbReference type="ChEBI" id="CHEBI:30616"/>
    </ligand>
</feature>
<feature type="binding site" evidence="19">
    <location>
        <position position="332"/>
    </location>
    <ligand>
        <name>ATP</name>
        <dbReference type="ChEBI" id="CHEBI:30616"/>
    </ligand>
</feature>
<dbReference type="Gene3D" id="1.10.3290.10">
    <property type="entry name" value="Fido-like domain"/>
    <property type="match status" value="1"/>
</dbReference>
<dbReference type="OMA" id="EDECCIT"/>
<dbReference type="Ensembl" id="ENSEBUT00000028339.1">
    <property type="protein sequence ID" value="ENSEBUP00000027763.1"/>
    <property type="gene ID" value="ENSEBUG00000016979.1"/>
</dbReference>
<dbReference type="PROSITE" id="PS51459">
    <property type="entry name" value="FIDO"/>
    <property type="match status" value="1"/>
</dbReference>
<evidence type="ECO:0000256" key="19">
    <source>
        <dbReference type="PIRSR" id="PIRSR640198-2"/>
    </source>
</evidence>
<keyword evidence="6" id="KW-0548">Nucleotidyltransferase</keyword>
<dbReference type="Proteomes" id="UP000694388">
    <property type="component" value="Unplaced"/>
</dbReference>
<evidence type="ECO:0000256" key="6">
    <source>
        <dbReference type="ARBA" id="ARBA00022695"/>
    </source>
</evidence>
<feature type="site" description="Important for autoinhibition of adenylyltransferase activity" evidence="20">
    <location>
        <position position="160"/>
    </location>
</feature>
<reference evidence="24" key="2">
    <citation type="submission" date="2025-09" db="UniProtKB">
        <authorList>
            <consortium name="Ensembl"/>
        </authorList>
    </citation>
    <scope>IDENTIFICATION</scope>
</reference>
<dbReference type="GeneTree" id="ENSGT00390000008873"/>
<evidence type="ECO:0000256" key="16">
    <source>
        <dbReference type="ARBA" id="ARBA00047939"/>
    </source>
</evidence>
<keyword evidence="7" id="KW-0677">Repeat</keyword>
<evidence type="ECO:0000256" key="7">
    <source>
        <dbReference type="ARBA" id="ARBA00022737"/>
    </source>
</evidence>
<evidence type="ECO:0000313" key="24">
    <source>
        <dbReference type="Ensembl" id="ENSEBUP00000027763.1"/>
    </source>
</evidence>
<dbReference type="InterPro" id="IPR003812">
    <property type="entry name" value="Fido"/>
</dbReference>
<evidence type="ECO:0000256" key="17">
    <source>
        <dbReference type="ARBA" id="ARBA00048696"/>
    </source>
</evidence>
<dbReference type="SUPFAM" id="SSF140931">
    <property type="entry name" value="Fic-like"/>
    <property type="match status" value="1"/>
</dbReference>
<feature type="domain" description="Fido" evidence="23">
    <location>
        <begin position="211"/>
        <end position="345"/>
    </location>
</feature>
<keyword evidence="4" id="KW-0808">Transferase</keyword>
<dbReference type="PANTHER" id="PTHR13504">
    <property type="entry name" value="FIDO DOMAIN-CONTAINING PROTEIN DDB_G0283145"/>
    <property type="match status" value="1"/>
</dbReference>
<keyword evidence="10 19" id="KW-0067">ATP-binding</keyword>
<protein>
    <recommendedName>
        <fullName evidence="3">Protein adenylyltransferase FICD</fullName>
        <ecNumber evidence="15">2.7.7.108</ecNumber>
    </recommendedName>
    <alternativeName>
        <fullName evidence="13">AMPylator FICD</fullName>
    </alternativeName>
    <alternativeName>
        <fullName evidence="14">FIC domain-containing protein</fullName>
    </alternativeName>
</protein>
<evidence type="ECO:0000259" key="23">
    <source>
        <dbReference type="PROSITE" id="PS51459"/>
    </source>
</evidence>
<feature type="glycosylation site" description="N-linked (GlcNAc...) asparagine" evidence="21">
    <location>
        <position position="201"/>
    </location>
</feature>
<feature type="active site" evidence="18">
    <location>
        <position position="288"/>
    </location>
</feature>
<keyword evidence="8 19" id="KW-0547">Nucleotide-binding</keyword>
<feature type="signal peptide" evidence="22">
    <location>
        <begin position="1"/>
        <end position="18"/>
    </location>
</feature>
<keyword evidence="9" id="KW-0802">TPR repeat</keyword>
<name>A0A8C4RBQ1_EPTBU</name>
<dbReference type="GO" id="GO:0070733">
    <property type="term" value="F:AMPylase activity"/>
    <property type="evidence" value="ECO:0007669"/>
    <property type="project" value="UniProtKB-EC"/>
</dbReference>
<evidence type="ECO:0000256" key="8">
    <source>
        <dbReference type="ARBA" id="ARBA00022741"/>
    </source>
</evidence>
<proteinExistence type="inferred from homology"/>
<evidence type="ECO:0000256" key="12">
    <source>
        <dbReference type="ARBA" id="ARBA00023136"/>
    </source>
</evidence>
<accession>A0A8C4RBQ1</accession>
<evidence type="ECO:0000256" key="22">
    <source>
        <dbReference type="SAM" id="SignalP"/>
    </source>
</evidence>
<evidence type="ECO:0000256" key="11">
    <source>
        <dbReference type="ARBA" id="ARBA00022989"/>
    </source>
</evidence>
<organism evidence="24 25">
    <name type="scientific">Eptatretus burgeri</name>
    <name type="common">Inshore hagfish</name>
    <dbReference type="NCBI Taxonomy" id="7764"/>
    <lineage>
        <taxon>Eukaryota</taxon>
        <taxon>Metazoa</taxon>
        <taxon>Chordata</taxon>
        <taxon>Craniata</taxon>
        <taxon>Vertebrata</taxon>
        <taxon>Cyclostomata</taxon>
        <taxon>Myxini</taxon>
        <taxon>Myxiniformes</taxon>
        <taxon>Myxinidae</taxon>
        <taxon>Eptatretinae</taxon>
        <taxon>Eptatretus</taxon>
    </lineage>
</organism>